<keyword evidence="2" id="KW-1185">Reference proteome</keyword>
<gene>
    <name evidence="1" type="ORF">CYY_006149</name>
</gene>
<accession>A0A8J4PSD5</accession>
<dbReference type="PANTHER" id="PTHR32134:SF169">
    <property type="entry name" value="FNIP REPEAT-CONTAINING PROTEIN-RELATED"/>
    <property type="match status" value="1"/>
</dbReference>
<name>A0A8J4PSD5_9MYCE</name>
<dbReference type="OrthoDB" id="10290201at2759"/>
<organism evidence="1 2">
    <name type="scientific">Polysphondylium violaceum</name>
    <dbReference type="NCBI Taxonomy" id="133409"/>
    <lineage>
        <taxon>Eukaryota</taxon>
        <taxon>Amoebozoa</taxon>
        <taxon>Evosea</taxon>
        <taxon>Eumycetozoa</taxon>
        <taxon>Dictyostelia</taxon>
        <taxon>Dictyosteliales</taxon>
        <taxon>Dictyosteliaceae</taxon>
        <taxon>Polysphondylium</taxon>
    </lineage>
</organism>
<dbReference type="PANTHER" id="PTHR32134">
    <property type="entry name" value="FNIP REPEAT-CONTAINING PROTEIN"/>
    <property type="match status" value="1"/>
</dbReference>
<dbReference type="Proteomes" id="UP000695562">
    <property type="component" value="Unassembled WGS sequence"/>
</dbReference>
<proteinExistence type="predicted"/>
<reference evidence="1" key="1">
    <citation type="submission" date="2020-01" db="EMBL/GenBank/DDBJ databases">
        <title>Development of genomics and gene disruption for Polysphondylium violaceum indicates a role for the polyketide synthase stlB in stalk morphogenesis.</title>
        <authorList>
            <person name="Narita B."/>
            <person name="Kawabe Y."/>
            <person name="Kin K."/>
            <person name="Saito T."/>
            <person name="Gibbs R."/>
            <person name="Kuspa A."/>
            <person name="Muzny D."/>
            <person name="Queller D."/>
            <person name="Richards S."/>
            <person name="Strassman J."/>
            <person name="Sucgang R."/>
            <person name="Worley K."/>
            <person name="Schaap P."/>
        </authorList>
    </citation>
    <scope>NUCLEOTIDE SEQUENCE</scope>
    <source>
        <strain evidence="1">QSvi11</strain>
    </source>
</reference>
<evidence type="ECO:0000313" key="1">
    <source>
        <dbReference type="EMBL" id="KAF2072532.1"/>
    </source>
</evidence>
<dbReference type="InterPro" id="IPR051251">
    <property type="entry name" value="STK_FNIP-Repeat"/>
</dbReference>
<evidence type="ECO:0008006" key="3">
    <source>
        <dbReference type="Google" id="ProtNLM"/>
    </source>
</evidence>
<dbReference type="AlphaFoldDB" id="A0A8J4PSD5"/>
<comment type="caution">
    <text evidence="1">The sequence shown here is derived from an EMBL/GenBank/DDBJ whole genome shotgun (WGS) entry which is preliminary data.</text>
</comment>
<protein>
    <recommendedName>
        <fullName evidence="3">FNIP repeat-containing protein</fullName>
    </recommendedName>
</protein>
<evidence type="ECO:0000313" key="2">
    <source>
        <dbReference type="Proteomes" id="UP000695562"/>
    </source>
</evidence>
<dbReference type="EMBL" id="AJWJ01000271">
    <property type="protein sequence ID" value="KAF2072532.1"/>
    <property type="molecule type" value="Genomic_DNA"/>
</dbReference>
<sequence>MKTTSLSTYDSEDESLNRVKKIYKTSSSTLITDSRNKDIDSSSENNTTTTTTTTSTTITKIDTFFRIFRNSYIKRFIRNRVLQDLKLNINLSYLNNNHSYLDKLGEDEKIEYNILIGIIIQDRIRFLQFLNNPYKSLVNYLCVCNNVDISLQQQKIHKKDVVIDCDIIPQGIHRLELYVNDNHCGNVHLPHSIRQLVIKNEFASTKLESVFIQGILSNLPKNLVSLTLPNNLEFTKTDATANDKFVMPDSLTDLTYKSGIVNFERFVVSQTNKVFKSSVLDVDSMEGLSWLKGQTWITHLSIYGLPFNNNTFKAIPPHVCILDIFSQSLIETANEKLSLPTGLHTLKIYKYGPPIEPGLIPPQVKTLCLGHYYQRFSARSLPASLTCLSIGGFNCELDPFALPSQLKDLFMSDFDNGGYDLSKNSLPPSLASLDIPSFCGSFSSVGPLNNLTFLSVFNLNQSVSTIISNLKKVEIWFLDLDHGICLQQTSIQELCLHYNGVLKHIFFDEMFLPLSLLKLETNKKIYFKPNSIPSGCVHIVI</sequence>